<evidence type="ECO:0000313" key="1">
    <source>
        <dbReference type="EMBL" id="CAK4034525.1"/>
    </source>
</evidence>
<proteinExistence type="predicted"/>
<evidence type="ECO:0000313" key="2">
    <source>
        <dbReference type="Proteomes" id="UP001296104"/>
    </source>
</evidence>
<dbReference type="Proteomes" id="UP001296104">
    <property type="component" value="Unassembled WGS sequence"/>
</dbReference>
<dbReference type="AlphaFoldDB" id="A0AAI9EFS0"/>
<keyword evidence="2" id="KW-1185">Reference proteome</keyword>
<gene>
    <name evidence="1" type="ORF">LECACI_7A009683</name>
</gene>
<dbReference type="Pfam" id="PF20174">
    <property type="entry name" value="DUF6540"/>
    <property type="match status" value="1"/>
</dbReference>
<sequence>MTDVPVYLAISRPAASQRAHFAIFVPDFASRHLDPSREGKGLLIHVVGAPMVGFQHEIAKGHSCAEAKRECVKLGEVNCGGGGGGGEEERVAGGEEEEEELLLLLLERIALGIRPPGISGNFLGPVDGVKNRRCQEWTMDFLRVLVEKGILGTEALEIAQERRDSPTHGIGLRRVPR</sequence>
<protein>
    <submittedName>
        <fullName evidence="1">Uncharacterized protein</fullName>
    </submittedName>
</protein>
<organism evidence="1 2">
    <name type="scientific">Lecanosticta acicola</name>
    <dbReference type="NCBI Taxonomy" id="111012"/>
    <lineage>
        <taxon>Eukaryota</taxon>
        <taxon>Fungi</taxon>
        <taxon>Dikarya</taxon>
        <taxon>Ascomycota</taxon>
        <taxon>Pezizomycotina</taxon>
        <taxon>Dothideomycetes</taxon>
        <taxon>Dothideomycetidae</taxon>
        <taxon>Mycosphaerellales</taxon>
        <taxon>Mycosphaerellaceae</taxon>
        <taxon>Lecanosticta</taxon>
    </lineage>
</organism>
<dbReference type="EMBL" id="CAVMBE010000122">
    <property type="protein sequence ID" value="CAK4034525.1"/>
    <property type="molecule type" value="Genomic_DNA"/>
</dbReference>
<accession>A0AAI9EFS0</accession>
<reference evidence="1" key="1">
    <citation type="submission" date="2023-11" db="EMBL/GenBank/DDBJ databases">
        <authorList>
            <person name="Alioto T."/>
            <person name="Alioto T."/>
            <person name="Gomez Garrido J."/>
        </authorList>
    </citation>
    <scope>NUCLEOTIDE SEQUENCE</scope>
</reference>
<dbReference type="InterPro" id="IPR046670">
    <property type="entry name" value="DUF6540"/>
</dbReference>
<name>A0AAI9EFS0_9PEZI</name>
<comment type="caution">
    <text evidence="1">The sequence shown here is derived from an EMBL/GenBank/DDBJ whole genome shotgun (WGS) entry which is preliminary data.</text>
</comment>